<gene>
    <name evidence="2" type="ORF">ACFPQB_17610</name>
</gene>
<evidence type="ECO:0000313" key="3">
    <source>
        <dbReference type="Proteomes" id="UP001596072"/>
    </source>
</evidence>
<protein>
    <recommendedName>
        <fullName evidence="4">GerMN domain-containing protein</fullName>
    </recommendedName>
</protein>
<sequence length="327" mass="33882">MSHGPDEARLREILSDAVADVTPQDRLGEIRRRTSHASRPHRPWVLVVLGAGTATAAVVATGVLAGRVGLTEGDRADRTPAASPAPSDTQAAALYFVGATPAGARLFREFQGVPIAADDSALALDALQRLEADAGPDDPDYRTLWPDGAFTDVTVGDDWISVEVSAAALEPAADSGRADAVLGVQQAVYTAEAAAGSSLPIAFEHEDAPVRTILGVEVEQLVPRMPGLRAPVSISDPTEGLVADDALVARGTVGPVADRTPGEVSWELRGSDGAVVASGTAPVDERSWDTGAIDLSDLAPGRYVLSAQVTSDTDDLVAADTRTITVR</sequence>
<feature type="transmembrane region" description="Helical" evidence="1">
    <location>
        <begin position="44"/>
        <end position="65"/>
    </location>
</feature>
<reference evidence="3" key="1">
    <citation type="journal article" date="2019" name="Int. J. Syst. Evol. Microbiol.">
        <title>The Global Catalogue of Microorganisms (GCM) 10K type strain sequencing project: providing services to taxonomists for standard genome sequencing and annotation.</title>
        <authorList>
            <consortium name="The Broad Institute Genomics Platform"/>
            <consortium name="The Broad Institute Genome Sequencing Center for Infectious Disease"/>
            <person name="Wu L."/>
            <person name="Ma J."/>
        </authorList>
    </citation>
    <scope>NUCLEOTIDE SEQUENCE [LARGE SCALE GENOMIC DNA]</scope>
    <source>
        <strain evidence="3">YIM 94188</strain>
    </source>
</reference>
<dbReference type="RefSeq" id="WP_136432735.1">
    <property type="nucleotide sequence ID" value="NZ_JBHSNS010000010.1"/>
</dbReference>
<evidence type="ECO:0000313" key="2">
    <source>
        <dbReference type="EMBL" id="MFC5730743.1"/>
    </source>
</evidence>
<keyword evidence="3" id="KW-1185">Reference proteome</keyword>
<keyword evidence="1" id="KW-0812">Transmembrane</keyword>
<proteinExistence type="predicted"/>
<evidence type="ECO:0000256" key="1">
    <source>
        <dbReference type="SAM" id="Phobius"/>
    </source>
</evidence>
<dbReference type="EMBL" id="JBHSNS010000010">
    <property type="protein sequence ID" value="MFC5730743.1"/>
    <property type="molecule type" value="Genomic_DNA"/>
</dbReference>
<evidence type="ECO:0008006" key="4">
    <source>
        <dbReference type="Google" id="ProtNLM"/>
    </source>
</evidence>
<comment type="caution">
    <text evidence="2">The sequence shown here is derived from an EMBL/GenBank/DDBJ whole genome shotgun (WGS) entry which is preliminary data.</text>
</comment>
<keyword evidence="1" id="KW-0472">Membrane</keyword>
<dbReference type="Proteomes" id="UP001596072">
    <property type="component" value="Unassembled WGS sequence"/>
</dbReference>
<accession>A0ABW0ZNR9</accession>
<keyword evidence="1" id="KW-1133">Transmembrane helix</keyword>
<organism evidence="2 3">
    <name type="scientific">Nocardioides vastitatis</name>
    <dbReference type="NCBI Taxonomy" id="2568655"/>
    <lineage>
        <taxon>Bacteria</taxon>
        <taxon>Bacillati</taxon>
        <taxon>Actinomycetota</taxon>
        <taxon>Actinomycetes</taxon>
        <taxon>Propionibacteriales</taxon>
        <taxon>Nocardioidaceae</taxon>
        <taxon>Nocardioides</taxon>
    </lineage>
</organism>
<name>A0ABW0ZNR9_9ACTN</name>